<dbReference type="Gene3D" id="3.30.360.10">
    <property type="entry name" value="Dihydrodipicolinate Reductase, domain 2"/>
    <property type="match status" value="1"/>
</dbReference>
<evidence type="ECO:0008006" key="3">
    <source>
        <dbReference type="Google" id="ProtNLM"/>
    </source>
</evidence>
<reference evidence="1 2" key="1">
    <citation type="submission" date="2023-08" db="EMBL/GenBank/DDBJ databases">
        <title>Achromobacter seleniivolatilans sp. nov., isolated from seleniferous soil.</title>
        <authorList>
            <person name="Zhang S."/>
            <person name="Li K."/>
            <person name="Peng J."/>
            <person name="Zhao Q."/>
            <person name="Wang H."/>
            <person name="Guo Y."/>
        </authorList>
    </citation>
    <scope>NUCLEOTIDE SEQUENCE [LARGE SCALE GENOMIC DNA]</scope>
    <source>
        <strain evidence="1 2">R39</strain>
    </source>
</reference>
<evidence type="ECO:0000313" key="2">
    <source>
        <dbReference type="Proteomes" id="UP001234798"/>
    </source>
</evidence>
<dbReference type="EMBL" id="CP132976">
    <property type="protein sequence ID" value="WMD19384.1"/>
    <property type="molecule type" value="Genomic_DNA"/>
</dbReference>
<evidence type="ECO:0000313" key="1">
    <source>
        <dbReference type="EMBL" id="WMD19384.1"/>
    </source>
</evidence>
<dbReference type="Gene3D" id="3.40.50.720">
    <property type="entry name" value="NAD(P)-binding Rossmann-like Domain"/>
    <property type="match status" value="1"/>
</dbReference>
<organism evidence="1 2">
    <name type="scientific">Achromobacter seleniivolatilans</name>
    <dbReference type="NCBI Taxonomy" id="3047478"/>
    <lineage>
        <taxon>Bacteria</taxon>
        <taxon>Pseudomonadati</taxon>
        <taxon>Pseudomonadota</taxon>
        <taxon>Betaproteobacteria</taxon>
        <taxon>Burkholderiales</taxon>
        <taxon>Alcaligenaceae</taxon>
        <taxon>Achromobacter</taxon>
    </lineage>
</organism>
<sequence length="47" mass="5442">MVKAYDEAGVHLFVVKRNRRNTTLPFLKKAINAGRFGRIYMVTVNVF</sequence>
<gene>
    <name evidence="1" type="ORF">RAS12_22595</name>
</gene>
<name>A0ABY9LYR5_9BURK</name>
<keyword evidence="2" id="KW-1185">Reference proteome</keyword>
<dbReference type="SUPFAM" id="SSF51735">
    <property type="entry name" value="NAD(P)-binding Rossmann-fold domains"/>
    <property type="match status" value="1"/>
</dbReference>
<dbReference type="Proteomes" id="UP001234798">
    <property type="component" value="Chromosome"/>
</dbReference>
<protein>
    <recommendedName>
        <fullName evidence="3">Transposase</fullName>
    </recommendedName>
</protein>
<accession>A0ABY9LYR5</accession>
<proteinExistence type="predicted"/>
<dbReference type="InterPro" id="IPR036291">
    <property type="entry name" value="NAD(P)-bd_dom_sf"/>
</dbReference>